<dbReference type="FunFam" id="3.40.50.300:FF:000016">
    <property type="entry name" value="Oligopeptide ABC transporter ATP-binding component"/>
    <property type="match status" value="1"/>
</dbReference>
<keyword evidence="6 9" id="KW-0067">ATP-binding</keyword>
<evidence type="ECO:0000256" key="1">
    <source>
        <dbReference type="ARBA" id="ARBA00004202"/>
    </source>
</evidence>
<dbReference type="EMBL" id="SRYO01000009">
    <property type="protein sequence ID" value="TGY34677.1"/>
    <property type="molecule type" value="Genomic_DNA"/>
</dbReference>
<gene>
    <name evidence="9" type="ORF">E5344_12820</name>
</gene>
<dbReference type="InterPro" id="IPR003439">
    <property type="entry name" value="ABC_transporter-like_ATP-bd"/>
</dbReference>
<comment type="subcellular location">
    <subcellularLocation>
        <location evidence="1">Cell membrane</location>
        <topology evidence="1">Peripheral membrane protein</topology>
    </subcellularLocation>
</comment>
<evidence type="ECO:0000256" key="3">
    <source>
        <dbReference type="ARBA" id="ARBA00022448"/>
    </source>
</evidence>
<protein>
    <submittedName>
        <fullName evidence="9">ABC transporter ATP-binding protein</fullName>
    </submittedName>
</protein>
<dbReference type="GO" id="GO:0015833">
    <property type="term" value="P:peptide transport"/>
    <property type="evidence" value="ECO:0007669"/>
    <property type="project" value="InterPro"/>
</dbReference>
<evidence type="ECO:0000256" key="4">
    <source>
        <dbReference type="ARBA" id="ARBA00022475"/>
    </source>
</evidence>
<feature type="domain" description="ABC transporter" evidence="8">
    <location>
        <begin position="14"/>
        <end position="266"/>
    </location>
</feature>
<evidence type="ECO:0000259" key="8">
    <source>
        <dbReference type="PROSITE" id="PS50893"/>
    </source>
</evidence>
<keyword evidence="7" id="KW-0472">Membrane</keyword>
<dbReference type="InterPro" id="IPR013563">
    <property type="entry name" value="Oligopep_ABC_C"/>
</dbReference>
<dbReference type="Proteomes" id="UP000309893">
    <property type="component" value="Unassembled WGS sequence"/>
</dbReference>
<dbReference type="SUPFAM" id="SSF52540">
    <property type="entry name" value="P-loop containing nucleoside triphosphate hydrolases"/>
    <property type="match status" value="1"/>
</dbReference>
<keyword evidence="3" id="KW-0813">Transport</keyword>
<dbReference type="PANTHER" id="PTHR43297">
    <property type="entry name" value="OLIGOPEPTIDE TRANSPORT ATP-BINDING PROTEIN APPD"/>
    <property type="match status" value="1"/>
</dbReference>
<dbReference type="PANTHER" id="PTHR43297:SF2">
    <property type="entry name" value="DIPEPTIDE TRANSPORT ATP-BINDING PROTEIN DPPD"/>
    <property type="match status" value="1"/>
</dbReference>
<dbReference type="InterPro" id="IPR050388">
    <property type="entry name" value="ABC_Ni/Peptide_Import"/>
</dbReference>
<sequence length="344" mass="36486">MTPDTHPPTPAILLKVEDLVVGTRDDQGREIRLVDGVSFEIAEGEVLCIVGESGSGKSITMAAVLGLLPPGVDVLSGRVEYRGEDLLAASEKRLRELRGRRLAMVFQDPMTALNPVARVGAQIARAVRLHGDGVTRARADRRAAELLAAVGVPDAAARARAYPHQWSGGMRQRAVIAAAIAHDPDLLVADEPTTALDVTIQAQIMDLLAQARRRTGAAMALITHDLGLVAQTADRIVIMYSGRIVESGTVWDLFDAPRHPYTAGLLASLLTAESSSGRAYAIPGSPPQPAARPAGCPFAPRCELPAKSARCRTDLPPLRVVSPAHDSACHHAESVSRFAQEVAG</sequence>
<organism evidence="9 10">
    <name type="scientific">Microbacterium laevaniformans</name>
    <dbReference type="NCBI Taxonomy" id="36807"/>
    <lineage>
        <taxon>Bacteria</taxon>
        <taxon>Bacillati</taxon>
        <taxon>Actinomycetota</taxon>
        <taxon>Actinomycetes</taxon>
        <taxon>Micrococcales</taxon>
        <taxon>Microbacteriaceae</taxon>
        <taxon>Microbacterium</taxon>
    </lineage>
</organism>
<evidence type="ECO:0000256" key="7">
    <source>
        <dbReference type="ARBA" id="ARBA00023136"/>
    </source>
</evidence>
<evidence type="ECO:0000313" key="9">
    <source>
        <dbReference type="EMBL" id="TGY34677.1"/>
    </source>
</evidence>
<reference evidence="9 10" key="1">
    <citation type="submission" date="2019-04" db="EMBL/GenBank/DDBJ databases">
        <title>Microbes associate with the intestines of laboratory mice.</title>
        <authorList>
            <person name="Navarre W."/>
            <person name="Wong E."/>
            <person name="Huang K."/>
            <person name="Tropini C."/>
            <person name="Ng K."/>
            <person name="Yu B."/>
        </authorList>
    </citation>
    <scope>NUCLEOTIDE SEQUENCE [LARGE SCALE GENOMIC DNA]</scope>
    <source>
        <strain evidence="9 10">NM46_B2-13</strain>
    </source>
</reference>
<comment type="caution">
    <text evidence="9">The sequence shown here is derived from an EMBL/GenBank/DDBJ whole genome shotgun (WGS) entry which is preliminary data.</text>
</comment>
<evidence type="ECO:0000256" key="2">
    <source>
        <dbReference type="ARBA" id="ARBA00005417"/>
    </source>
</evidence>
<evidence type="ECO:0000256" key="6">
    <source>
        <dbReference type="ARBA" id="ARBA00022840"/>
    </source>
</evidence>
<dbReference type="Pfam" id="PF00005">
    <property type="entry name" value="ABC_tran"/>
    <property type="match status" value="1"/>
</dbReference>
<accession>A0A4S2CZX0</accession>
<dbReference type="Pfam" id="PF08352">
    <property type="entry name" value="oligo_HPY"/>
    <property type="match status" value="1"/>
</dbReference>
<dbReference type="SMART" id="SM00382">
    <property type="entry name" value="AAA"/>
    <property type="match status" value="1"/>
</dbReference>
<keyword evidence="4" id="KW-1003">Cell membrane</keyword>
<name>A0A4S2CZX0_9MICO</name>
<evidence type="ECO:0000313" key="10">
    <source>
        <dbReference type="Proteomes" id="UP000309893"/>
    </source>
</evidence>
<dbReference type="OrthoDB" id="8481147at2"/>
<dbReference type="GO" id="GO:0016887">
    <property type="term" value="F:ATP hydrolysis activity"/>
    <property type="evidence" value="ECO:0007669"/>
    <property type="project" value="InterPro"/>
</dbReference>
<dbReference type="InterPro" id="IPR003593">
    <property type="entry name" value="AAA+_ATPase"/>
</dbReference>
<evidence type="ECO:0000256" key="5">
    <source>
        <dbReference type="ARBA" id="ARBA00022741"/>
    </source>
</evidence>
<keyword evidence="5" id="KW-0547">Nucleotide-binding</keyword>
<comment type="similarity">
    <text evidence="2">Belongs to the ABC transporter superfamily.</text>
</comment>
<dbReference type="GO" id="GO:0005886">
    <property type="term" value="C:plasma membrane"/>
    <property type="evidence" value="ECO:0007669"/>
    <property type="project" value="UniProtKB-SubCell"/>
</dbReference>
<dbReference type="RefSeq" id="WP_135949864.1">
    <property type="nucleotide sequence ID" value="NZ_CP158846.1"/>
</dbReference>
<proteinExistence type="inferred from homology"/>
<dbReference type="GO" id="GO:0005524">
    <property type="term" value="F:ATP binding"/>
    <property type="evidence" value="ECO:0007669"/>
    <property type="project" value="UniProtKB-KW"/>
</dbReference>
<dbReference type="CDD" id="cd03257">
    <property type="entry name" value="ABC_NikE_OppD_transporters"/>
    <property type="match status" value="1"/>
</dbReference>
<dbReference type="Gene3D" id="3.40.50.300">
    <property type="entry name" value="P-loop containing nucleotide triphosphate hydrolases"/>
    <property type="match status" value="1"/>
</dbReference>
<dbReference type="InterPro" id="IPR027417">
    <property type="entry name" value="P-loop_NTPase"/>
</dbReference>
<dbReference type="PROSITE" id="PS50893">
    <property type="entry name" value="ABC_TRANSPORTER_2"/>
    <property type="match status" value="1"/>
</dbReference>
<dbReference type="AlphaFoldDB" id="A0A4S2CZX0"/>
<dbReference type="NCBIfam" id="TIGR01727">
    <property type="entry name" value="oligo_HPY"/>
    <property type="match status" value="1"/>
</dbReference>